<dbReference type="RefSeq" id="WP_112157282.1">
    <property type="nucleotide sequence ID" value="NZ_QKRX01000002.1"/>
</dbReference>
<keyword evidence="2" id="KW-1185">Reference proteome</keyword>
<protein>
    <submittedName>
        <fullName evidence="1">Uncharacterized protein</fullName>
    </submittedName>
</protein>
<proteinExistence type="predicted"/>
<evidence type="ECO:0000313" key="1">
    <source>
        <dbReference type="EMBL" id="RAU19175.1"/>
    </source>
</evidence>
<dbReference type="InterPro" id="IPR046237">
    <property type="entry name" value="DUF6270"/>
</dbReference>
<dbReference type="EMBL" id="QKRX01000002">
    <property type="protein sequence ID" value="RAU19175.1"/>
    <property type="molecule type" value="Genomic_DNA"/>
</dbReference>
<dbReference type="Pfam" id="PF11316">
    <property type="entry name" value="Rhamno_transf"/>
    <property type="match status" value="1"/>
</dbReference>
<dbReference type="Proteomes" id="UP000250744">
    <property type="component" value="Unassembled WGS sequence"/>
</dbReference>
<dbReference type="Pfam" id="PF19786">
    <property type="entry name" value="DUF6270"/>
    <property type="match status" value="1"/>
</dbReference>
<sequence length="786" mass="91271">MGLPIKVYILGSCVSRDPFEMADKNDFEVVGYYARSSFASLGATPFVDEKILSDIESNWQRKMVHADMSKAIFSSLQDSNADIFLIDLVDERFSVSINGKSIHTVSSEYKKALYRPNEYKLIKPFDSQRRSLWLKGLEKLSQYLIDSGLGHKVVINQVYWTLDCDDKSSMQHSLYSEEYVNNSNIELDFMYSEISKYLPNARFIRYTENMLNIDKSHKWGFEPFHFSKNVQFEQLRQLKKIFLDMELDQYGLDYIKDYQGRRMYYRYKPAKDENHKPLLVILHGHTYNSKPSMYENGKVNILVPIDNYGVNNCGSWWLGENGDFFVKDLLQKLIRLKLNKTNGSLFMWGSSMGGYGALHHGISLGAKAVYANIPQIRLLGSTYSDKGMKKFFEPIFGQCIREDYNDIGLYIDETKKNNGDNNFPMFFIAQSRFDYEKYLEEQSLYFFNKCLENELNISYEVFPKKGHSLMMPVNVSVDKMLGYFEDEAATVKLEKNRIDTVIYGLMNFSVLYASTKAYKSARKEYEEYKQCILDLGRLKIREKILFDYTLPIFLEKHNELIKKNILLKLNIAISDQLPVNLLSRFDSLVEENKEAFNIIKVCETKPHDWQEILEGELALINKNYVFDDEILFCNFRLDDDDVLSPAFYDNIPSYVSDIYEGFYLTFPKGFVGTYGDSYDSFYSINKPYLAIGLSKICRYSFTKSRIITDSPIVSSVAHTLIVNHSKTLLDSTFPAYIWTMHNYSDTRSNDVNEKQSAKKIKSFIEDNNLSLALKNEVGEFFGFIES</sequence>
<dbReference type="SUPFAM" id="SSF53474">
    <property type="entry name" value="alpha/beta-Hydrolases"/>
    <property type="match status" value="1"/>
</dbReference>
<dbReference type="Gene3D" id="3.40.50.1820">
    <property type="entry name" value="alpha/beta hydrolase"/>
    <property type="match status" value="1"/>
</dbReference>
<organism evidence="1 2">
    <name type="scientific">Nitrincola tibetensis</name>
    <dbReference type="NCBI Taxonomy" id="2219697"/>
    <lineage>
        <taxon>Bacteria</taxon>
        <taxon>Pseudomonadati</taxon>
        <taxon>Pseudomonadota</taxon>
        <taxon>Gammaproteobacteria</taxon>
        <taxon>Oceanospirillales</taxon>
        <taxon>Oceanospirillaceae</taxon>
        <taxon>Nitrincola</taxon>
    </lineage>
</organism>
<accession>A0A364NQK4</accession>
<reference evidence="1 2" key="1">
    <citation type="submission" date="2018-06" db="EMBL/GenBank/DDBJ databases">
        <title>Nitrincola tibetense sp. nov., isolated from Lake XuguoCo on Tibetan Plateau.</title>
        <authorList>
            <person name="Xing P."/>
        </authorList>
    </citation>
    <scope>NUCLEOTIDE SEQUENCE [LARGE SCALE GENOMIC DNA]</scope>
    <source>
        <strain evidence="2">xg18</strain>
    </source>
</reference>
<name>A0A364NQK4_9GAMM</name>
<dbReference type="AlphaFoldDB" id="A0A364NQK4"/>
<gene>
    <name evidence="1" type="ORF">DN062_02595</name>
</gene>
<dbReference type="InterPro" id="IPR029058">
    <property type="entry name" value="AB_hydrolase_fold"/>
</dbReference>
<dbReference type="OrthoDB" id="8421922at2"/>
<dbReference type="InterPro" id="IPR021466">
    <property type="entry name" value="Put_rhamnosyl_transferase"/>
</dbReference>
<evidence type="ECO:0000313" key="2">
    <source>
        <dbReference type="Proteomes" id="UP000250744"/>
    </source>
</evidence>
<comment type="caution">
    <text evidence="1">The sequence shown here is derived from an EMBL/GenBank/DDBJ whole genome shotgun (WGS) entry which is preliminary data.</text>
</comment>